<protein>
    <recommendedName>
        <fullName evidence="3 9">Carbonic anhydrase</fullName>
        <ecNumber evidence="3 9">4.2.1.1</ecNumber>
    </recommendedName>
</protein>
<keyword evidence="5 9" id="KW-0862">Zinc</keyword>
<reference evidence="12" key="1">
    <citation type="submission" date="2015-02" db="EMBL/GenBank/DDBJ databases">
        <title>Genome sequencing for Strongylocentrotus purpuratus.</title>
        <authorList>
            <person name="Murali S."/>
            <person name="Liu Y."/>
            <person name="Vee V."/>
            <person name="English A."/>
            <person name="Wang M."/>
            <person name="Skinner E."/>
            <person name="Han Y."/>
            <person name="Muzny D.M."/>
            <person name="Worley K.C."/>
            <person name="Gibbs R.A."/>
        </authorList>
    </citation>
    <scope>NUCLEOTIDE SEQUENCE</scope>
</reference>
<dbReference type="Gene3D" id="3.10.200.10">
    <property type="entry name" value="Alpha carbonic anhydrase"/>
    <property type="match status" value="1"/>
</dbReference>
<name>A0A7M7GI31_STRPU</name>
<dbReference type="KEGG" id="spu:100891441"/>
<comment type="cofactor">
    <cofactor evidence="9">
        <name>Zn(2+)</name>
        <dbReference type="ChEBI" id="CHEBI:29105"/>
    </cofactor>
</comment>
<dbReference type="InterPro" id="IPR001148">
    <property type="entry name" value="CA_dom"/>
</dbReference>
<sequence length="328" mass="36074">MKTPFSVLLLASVLCFGPALAIITKNNWSYAGAGDTDQEFWKDIDGSFCDGSSQSPINIVTKWTREIERAPFNLQSYDTTIDATVENNGHALEIEVSKMPGEGHYDVTGGGLSGTFRAVQFHFHFGSNSMQGSEHTIDGERYPAEMHIVHYDTAYSSVSEAVKNKGGIAVLGFFLEVDDDDNSALDIILDQASNLMRPHTHQEMAGFTLSNLLPSSLDKFWRYDGSLTTPLCNEVVTWTLFEDTIKISNNQLNITRTLMSDAIDEAGYEMPMENNFRDIQSRGIRTIYAVTADDDYGMSPTPTASAGKSAPGAMIVLDAFLVAMALRF</sequence>
<comment type="catalytic activity">
    <reaction evidence="8 9">
        <text>hydrogencarbonate + H(+) = CO2 + H2O</text>
        <dbReference type="Rhea" id="RHEA:10748"/>
        <dbReference type="ChEBI" id="CHEBI:15377"/>
        <dbReference type="ChEBI" id="CHEBI:15378"/>
        <dbReference type="ChEBI" id="CHEBI:16526"/>
        <dbReference type="ChEBI" id="CHEBI:17544"/>
        <dbReference type="EC" id="4.2.1.1"/>
    </reaction>
</comment>
<keyword evidence="7 9" id="KW-0456">Lyase</keyword>
<dbReference type="FunFam" id="3.10.200.10:FF:000003">
    <property type="entry name" value="Carbonic anhydrase 12"/>
    <property type="match status" value="1"/>
</dbReference>
<organism evidence="11 12">
    <name type="scientific">Strongylocentrotus purpuratus</name>
    <name type="common">Purple sea urchin</name>
    <dbReference type="NCBI Taxonomy" id="7668"/>
    <lineage>
        <taxon>Eukaryota</taxon>
        <taxon>Metazoa</taxon>
        <taxon>Echinodermata</taxon>
        <taxon>Eleutherozoa</taxon>
        <taxon>Echinozoa</taxon>
        <taxon>Echinoidea</taxon>
        <taxon>Euechinoidea</taxon>
        <taxon>Echinacea</taxon>
        <taxon>Camarodonta</taxon>
        <taxon>Echinidea</taxon>
        <taxon>Strongylocentrotidae</taxon>
        <taxon>Strongylocentrotus</taxon>
    </lineage>
</organism>
<dbReference type="EnsemblMetazoa" id="XM_003725490">
    <property type="protein sequence ID" value="XP_003725538"/>
    <property type="gene ID" value="LOC100891441"/>
</dbReference>
<dbReference type="GeneID" id="100891441"/>
<evidence type="ECO:0000256" key="6">
    <source>
        <dbReference type="ARBA" id="ARBA00023180"/>
    </source>
</evidence>
<accession>A0A7M7GI31</accession>
<comment type="function">
    <text evidence="1 9">Reversible hydration of carbon dioxide.</text>
</comment>
<evidence type="ECO:0000256" key="9">
    <source>
        <dbReference type="RuleBase" id="RU367011"/>
    </source>
</evidence>
<feature type="domain" description="Alpha-carbonic anhydrase" evidence="10">
    <location>
        <begin position="26"/>
        <end position="291"/>
    </location>
</feature>
<dbReference type="Pfam" id="PF00194">
    <property type="entry name" value="Carb_anhydrase"/>
    <property type="match status" value="1"/>
</dbReference>
<feature type="signal peptide" evidence="9">
    <location>
        <begin position="1"/>
        <end position="21"/>
    </location>
</feature>
<dbReference type="PROSITE" id="PS00162">
    <property type="entry name" value="ALPHA_CA_1"/>
    <property type="match status" value="1"/>
</dbReference>
<dbReference type="SMART" id="SM01057">
    <property type="entry name" value="Carb_anhydrase"/>
    <property type="match status" value="1"/>
</dbReference>
<dbReference type="PANTHER" id="PTHR18952">
    <property type="entry name" value="CARBONIC ANHYDRASE"/>
    <property type="match status" value="1"/>
</dbReference>
<evidence type="ECO:0000313" key="12">
    <source>
        <dbReference type="Proteomes" id="UP000007110"/>
    </source>
</evidence>
<dbReference type="GO" id="GO:0005886">
    <property type="term" value="C:plasma membrane"/>
    <property type="evidence" value="ECO:0000318"/>
    <property type="project" value="GO_Central"/>
</dbReference>
<dbReference type="AlphaFoldDB" id="A0A7M7GI31"/>
<keyword evidence="6" id="KW-0325">Glycoprotein</keyword>
<evidence type="ECO:0000256" key="8">
    <source>
        <dbReference type="ARBA" id="ARBA00048348"/>
    </source>
</evidence>
<evidence type="ECO:0000256" key="7">
    <source>
        <dbReference type="ARBA" id="ARBA00023239"/>
    </source>
</evidence>
<evidence type="ECO:0000256" key="3">
    <source>
        <dbReference type="ARBA" id="ARBA00012925"/>
    </source>
</evidence>
<dbReference type="InterPro" id="IPR036398">
    <property type="entry name" value="CA_dom_sf"/>
</dbReference>
<dbReference type="OrthoDB" id="429145at2759"/>
<dbReference type="SUPFAM" id="SSF51069">
    <property type="entry name" value="Carbonic anhydrase"/>
    <property type="match status" value="1"/>
</dbReference>
<evidence type="ECO:0000256" key="4">
    <source>
        <dbReference type="ARBA" id="ARBA00022723"/>
    </source>
</evidence>
<proteinExistence type="inferred from homology"/>
<dbReference type="GO" id="GO:0004089">
    <property type="term" value="F:carbonate dehydratase activity"/>
    <property type="evidence" value="ECO:0000318"/>
    <property type="project" value="GO_Central"/>
</dbReference>
<evidence type="ECO:0000313" key="11">
    <source>
        <dbReference type="EnsemblMetazoa" id="XP_003725538"/>
    </source>
</evidence>
<dbReference type="EC" id="4.2.1.1" evidence="3 9"/>
<keyword evidence="4 9" id="KW-0479">Metal-binding</keyword>
<dbReference type="RefSeq" id="XP_003725538.2">
    <property type="nucleotide sequence ID" value="XM_003725490.3"/>
</dbReference>
<dbReference type="GO" id="GO:0008270">
    <property type="term" value="F:zinc ion binding"/>
    <property type="evidence" value="ECO:0007669"/>
    <property type="project" value="UniProtKB-UniRule"/>
</dbReference>
<dbReference type="InterPro" id="IPR023561">
    <property type="entry name" value="Carbonic_anhydrase_a-class"/>
</dbReference>
<feature type="chain" id="PRO_5029946138" description="Carbonic anhydrase" evidence="9">
    <location>
        <begin position="22"/>
        <end position="328"/>
    </location>
</feature>
<evidence type="ECO:0000256" key="1">
    <source>
        <dbReference type="ARBA" id="ARBA00002904"/>
    </source>
</evidence>
<dbReference type="InterPro" id="IPR018338">
    <property type="entry name" value="Carbonic_anhydrase_a-class_CS"/>
</dbReference>
<comment type="similarity">
    <text evidence="2 9">Belongs to the alpha-carbonic anhydrase family.</text>
</comment>
<dbReference type="PANTHER" id="PTHR18952:SF265">
    <property type="entry name" value="CARBONIC ANHYDRASE"/>
    <property type="match status" value="1"/>
</dbReference>
<evidence type="ECO:0000256" key="5">
    <source>
        <dbReference type="ARBA" id="ARBA00022833"/>
    </source>
</evidence>
<dbReference type="Proteomes" id="UP000007110">
    <property type="component" value="Unassembled WGS sequence"/>
</dbReference>
<reference evidence="11" key="2">
    <citation type="submission" date="2021-01" db="UniProtKB">
        <authorList>
            <consortium name="EnsemblMetazoa"/>
        </authorList>
    </citation>
    <scope>IDENTIFICATION</scope>
</reference>
<evidence type="ECO:0000259" key="10">
    <source>
        <dbReference type="PROSITE" id="PS51144"/>
    </source>
</evidence>
<keyword evidence="12" id="KW-1185">Reference proteome</keyword>
<evidence type="ECO:0000256" key="2">
    <source>
        <dbReference type="ARBA" id="ARBA00010718"/>
    </source>
</evidence>
<dbReference type="InParanoid" id="A0A7M7GI31"/>
<dbReference type="OMA" id="INIVTKW"/>
<dbReference type="PROSITE" id="PS51144">
    <property type="entry name" value="ALPHA_CA_2"/>
    <property type="match status" value="1"/>
</dbReference>
<dbReference type="FunCoup" id="A0A7M7GI31">
    <property type="interactions" value="102"/>
</dbReference>
<keyword evidence="9" id="KW-0732">Signal</keyword>